<reference evidence="1 2" key="1">
    <citation type="submission" date="2019-07" db="EMBL/GenBank/DDBJ databases">
        <title>Annotation for the trematode Paragonimus westermani.</title>
        <authorList>
            <person name="Choi Y.-J."/>
        </authorList>
    </citation>
    <scope>NUCLEOTIDE SEQUENCE [LARGE SCALE GENOMIC DNA]</scope>
    <source>
        <strain evidence="1">180907_Pwestermani</strain>
    </source>
</reference>
<proteinExistence type="predicted"/>
<dbReference type="Proteomes" id="UP000699462">
    <property type="component" value="Unassembled WGS sequence"/>
</dbReference>
<evidence type="ECO:0000313" key="2">
    <source>
        <dbReference type="Proteomes" id="UP000699462"/>
    </source>
</evidence>
<keyword evidence="2" id="KW-1185">Reference proteome</keyword>
<name>A0A8T0DWR7_9TREM</name>
<dbReference type="OrthoDB" id="6251553at2759"/>
<dbReference type="AlphaFoldDB" id="A0A8T0DWR7"/>
<evidence type="ECO:0000313" key="1">
    <source>
        <dbReference type="EMBL" id="KAF8571634.1"/>
    </source>
</evidence>
<organism evidence="1 2">
    <name type="scientific">Paragonimus westermani</name>
    <dbReference type="NCBI Taxonomy" id="34504"/>
    <lineage>
        <taxon>Eukaryota</taxon>
        <taxon>Metazoa</taxon>
        <taxon>Spiralia</taxon>
        <taxon>Lophotrochozoa</taxon>
        <taxon>Platyhelminthes</taxon>
        <taxon>Trematoda</taxon>
        <taxon>Digenea</taxon>
        <taxon>Plagiorchiida</taxon>
        <taxon>Troglotremata</taxon>
        <taxon>Troglotrematidae</taxon>
        <taxon>Paragonimus</taxon>
    </lineage>
</organism>
<dbReference type="EMBL" id="JTDF01000405">
    <property type="protein sequence ID" value="KAF8571634.1"/>
    <property type="molecule type" value="Genomic_DNA"/>
</dbReference>
<protein>
    <submittedName>
        <fullName evidence="1">Uncharacterized protein</fullName>
    </submittedName>
</protein>
<sequence>MFSELACRVRISDIDAMAEACRPKKNKDKTSDLLAQLEKITVPDYSLSEDEEQNDASRVAVPVTIEKPQKVADPTNQGNKVEQVKSSSTINAPLADVTSLYPELNDESAAQKPEAEVVSMASNSMSIPSEKLCVEYVLPAPLESTCLRNLYINYSLENVSKMEADFLLELDGITQVVGFGVEGRNPLEILLSKYTHFWNQWRYAVDRFYMVRKEACQLGQRLWTLQKRCSTVSVRTCVSNF</sequence>
<comment type="caution">
    <text evidence="1">The sequence shown here is derived from an EMBL/GenBank/DDBJ whole genome shotgun (WGS) entry which is preliminary data.</text>
</comment>
<gene>
    <name evidence="1" type="ORF">P879_05855</name>
</gene>
<accession>A0A8T0DWR7</accession>